<evidence type="ECO:0000313" key="5">
    <source>
        <dbReference type="EMBL" id="SES06686.1"/>
    </source>
</evidence>
<dbReference type="InterPro" id="IPR050166">
    <property type="entry name" value="ABC_transporter_ATP-bind"/>
</dbReference>
<evidence type="ECO:0000256" key="1">
    <source>
        <dbReference type="ARBA" id="ARBA00022448"/>
    </source>
</evidence>
<reference evidence="5 6" key="1">
    <citation type="submission" date="2016-10" db="EMBL/GenBank/DDBJ databases">
        <authorList>
            <person name="de Groot N.N."/>
        </authorList>
    </citation>
    <scope>NUCLEOTIDE SEQUENCE [LARGE SCALE GENOMIC DNA]</scope>
    <source>
        <strain evidence="5 6">DSM 13760</strain>
    </source>
</reference>
<dbReference type="InterPro" id="IPR017871">
    <property type="entry name" value="ABC_transporter-like_CS"/>
</dbReference>
<dbReference type="SMART" id="SM00382">
    <property type="entry name" value="AAA"/>
    <property type="match status" value="1"/>
</dbReference>
<gene>
    <name evidence="5" type="ORF">SAMN04488559_1263</name>
</gene>
<dbReference type="PANTHER" id="PTHR42788">
    <property type="entry name" value="TAURINE IMPORT ATP-BINDING PROTEIN-RELATED"/>
    <property type="match status" value="1"/>
</dbReference>
<organism evidence="5 6">
    <name type="scientific">Isobaculum melis</name>
    <dbReference type="NCBI Taxonomy" id="142588"/>
    <lineage>
        <taxon>Bacteria</taxon>
        <taxon>Bacillati</taxon>
        <taxon>Bacillota</taxon>
        <taxon>Bacilli</taxon>
        <taxon>Lactobacillales</taxon>
        <taxon>Carnobacteriaceae</taxon>
        <taxon>Isobaculum</taxon>
    </lineage>
</organism>
<dbReference type="PROSITE" id="PS00211">
    <property type="entry name" value="ABC_TRANSPORTER_1"/>
    <property type="match status" value="1"/>
</dbReference>
<evidence type="ECO:0000313" key="6">
    <source>
        <dbReference type="Proteomes" id="UP000198948"/>
    </source>
</evidence>
<keyword evidence="3" id="KW-0067">ATP-binding</keyword>
<dbReference type="GO" id="GO:0016887">
    <property type="term" value="F:ATP hydrolysis activity"/>
    <property type="evidence" value="ECO:0007669"/>
    <property type="project" value="InterPro"/>
</dbReference>
<dbReference type="Gene3D" id="3.40.50.300">
    <property type="entry name" value="P-loop containing nucleotide triphosphate hydrolases"/>
    <property type="match status" value="1"/>
</dbReference>
<protein>
    <submittedName>
        <fullName evidence="5">ABC-type nitrate/sulfonate/bicarbonate transport system, ATPase component</fullName>
    </submittedName>
</protein>
<name>A0A1H9UB63_9LACT</name>
<dbReference type="AlphaFoldDB" id="A0A1H9UB63"/>
<dbReference type="PROSITE" id="PS50893">
    <property type="entry name" value="ABC_TRANSPORTER_2"/>
    <property type="match status" value="1"/>
</dbReference>
<evidence type="ECO:0000256" key="2">
    <source>
        <dbReference type="ARBA" id="ARBA00022741"/>
    </source>
</evidence>
<keyword evidence="6" id="KW-1185">Reference proteome</keyword>
<dbReference type="GO" id="GO:0005524">
    <property type="term" value="F:ATP binding"/>
    <property type="evidence" value="ECO:0007669"/>
    <property type="project" value="UniProtKB-KW"/>
</dbReference>
<dbReference type="EMBL" id="FOHA01000026">
    <property type="protein sequence ID" value="SES06686.1"/>
    <property type="molecule type" value="Genomic_DNA"/>
</dbReference>
<dbReference type="PANTHER" id="PTHR42788:SF2">
    <property type="entry name" value="ABC TRANSPORTER ATP-BINDING PROTEIN"/>
    <property type="match status" value="1"/>
</dbReference>
<dbReference type="InterPro" id="IPR003593">
    <property type="entry name" value="AAA+_ATPase"/>
</dbReference>
<dbReference type="Pfam" id="PF00005">
    <property type="entry name" value="ABC_tran"/>
    <property type="match status" value="1"/>
</dbReference>
<keyword evidence="2" id="KW-0547">Nucleotide-binding</keyword>
<dbReference type="InterPro" id="IPR027417">
    <property type="entry name" value="P-loop_NTPase"/>
</dbReference>
<dbReference type="CDD" id="cd03293">
    <property type="entry name" value="ABC_NrtD_SsuB_transporters"/>
    <property type="match status" value="1"/>
</dbReference>
<proteinExistence type="predicted"/>
<accession>A0A1H9UB63</accession>
<dbReference type="OrthoDB" id="9802264at2"/>
<evidence type="ECO:0000259" key="4">
    <source>
        <dbReference type="PROSITE" id="PS50893"/>
    </source>
</evidence>
<dbReference type="InterPro" id="IPR003439">
    <property type="entry name" value="ABC_transporter-like_ATP-bd"/>
</dbReference>
<dbReference type="Proteomes" id="UP000198948">
    <property type="component" value="Unassembled WGS sequence"/>
</dbReference>
<dbReference type="SUPFAM" id="SSF52540">
    <property type="entry name" value="P-loop containing nucleoside triphosphate hydrolases"/>
    <property type="match status" value="1"/>
</dbReference>
<keyword evidence="1" id="KW-0813">Transport</keyword>
<feature type="domain" description="ABC transporter" evidence="4">
    <location>
        <begin position="3"/>
        <end position="228"/>
    </location>
</feature>
<evidence type="ECO:0000256" key="3">
    <source>
        <dbReference type="ARBA" id="ARBA00022840"/>
    </source>
</evidence>
<dbReference type="STRING" id="142588.SAMN04488559_1263"/>
<sequence length="245" mass="27813">MKLTIKDLSLSYPQRKILEHVSFSVKTGEFVTLLGTSGSGKSTILNLLTGITQKQTGTIKVDHEEIQGLSLHFAYMPQEDLLLEWETVFDNVCLYQRIHHQPIDAAFVMKQLALFGLKGYEKAYPNELSGGMRQRVAFLRTVLCDADILLLDEPFGALDVITRGDMQDWLHEIRGKLNKTIILVTHDIDEAIYLSDRILILGGKPASIQKEFHLTEQVRSREWLYANGALRNDIYHELKGETNAD</sequence>